<name>A0ABC8RXA4_9AQUA</name>
<sequence length="139" mass="15144">MPSGMASNSPTTIPLLLIMACLLAVLVPSGLARQPRRECRDHLRIAPNLSVPPQSSEKFLAQQCWATIWNLGACVADVYRYFLSGRMGTVSPTCCKAFTGINVKCWPIVFPFNPFFTPPSLRSFCAVNEGAALTPSQPL</sequence>
<dbReference type="Proteomes" id="UP001642360">
    <property type="component" value="Unassembled WGS sequence"/>
</dbReference>
<gene>
    <name evidence="4" type="ORF">ILEXP_LOCUS15520</name>
</gene>
<evidence type="ECO:0000256" key="1">
    <source>
        <dbReference type="ARBA" id="ARBA00022729"/>
    </source>
</evidence>
<reference evidence="4 5" key="1">
    <citation type="submission" date="2024-02" db="EMBL/GenBank/DDBJ databases">
        <authorList>
            <person name="Vignale AGUSTIN F."/>
            <person name="Sosa J E."/>
            <person name="Modenutti C."/>
        </authorList>
    </citation>
    <scope>NUCLEOTIDE SEQUENCE [LARGE SCALE GENOMIC DNA]</scope>
</reference>
<dbReference type="Pfam" id="PF05617">
    <property type="entry name" value="Prolamin_like"/>
    <property type="match status" value="1"/>
</dbReference>
<keyword evidence="5" id="KW-1185">Reference proteome</keyword>
<dbReference type="AlphaFoldDB" id="A0ABC8RXA4"/>
<proteinExistence type="predicted"/>
<feature type="signal peptide" evidence="2">
    <location>
        <begin position="1"/>
        <end position="32"/>
    </location>
</feature>
<dbReference type="PANTHER" id="PTHR31181:SF67">
    <property type="entry name" value="PROLAMIN-LIKE PROTEIN (DUF1278)"/>
    <property type="match status" value="1"/>
</dbReference>
<feature type="domain" description="Prolamin-like" evidence="3">
    <location>
        <begin position="63"/>
        <end position="125"/>
    </location>
</feature>
<feature type="chain" id="PRO_5044828197" description="Prolamin-like domain-containing protein" evidence="2">
    <location>
        <begin position="33"/>
        <end position="139"/>
    </location>
</feature>
<protein>
    <recommendedName>
        <fullName evidence="3">Prolamin-like domain-containing protein</fullName>
    </recommendedName>
</protein>
<dbReference type="PANTHER" id="PTHR31181">
    <property type="entry name" value="EGG CELL-SECRETED PROTEIN 1.4"/>
    <property type="match status" value="1"/>
</dbReference>
<dbReference type="InterPro" id="IPR008502">
    <property type="entry name" value="Prolamin-like"/>
</dbReference>
<comment type="caution">
    <text evidence="4">The sequence shown here is derived from an EMBL/GenBank/DDBJ whole genome shotgun (WGS) entry which is preliminary data.</text>
</comment>
<organism evidence="4 5">
    <name type="scientific">Ilex paraguariensis</name>
    <name type="common">yerba mate</name>
    <dbReference type="NCBI Taxonomy" id="185542"/>
    <lineage>
        <taxon>Eukaryota</taxon>
        <taxon>Viridiplantae</taxon>
        <taxon>Streptophyta</taxon>
        <taxon>Embryophyta</taxon>
        <taxon>Tracheophyta</taxon>
        <taxon>Spermatophyta</taxon>
        <taxon>Magnoliopsida</taxon>
        <taxon>eudicotyledons</taxon>
        <taxon>Gunneridae</taxon>
        <taxon>Pentapetalae</taxon>
        <taxon>asterids</taxon>
        <taxon>campanulids</taxon>
        <taxon>Aquifoliales</taxon>
        <taxon>Aquifoliaceae</taxon>
        <taxon>Ilex</taxon>
    </lineage>
</organism>
<keyword evidence="1 2" id="KW-0732">Signal</keyword>
<dbReference type="EMBL" id="CAUOFW020001707">
    <property type="protein sequence ID" value="CAK9147609.1"/>
    <property type="molecule type" value="Genomic_DNA"/>
</dbReference>
<evidence type="ECO:0000256" key="2">
    <source>
        <dbReference type="SAM" id="SignalP"/>
    </source>
</evidence>
<evidence type="ECO:0000313" key="5">
    <source>
        <dbReference type="Proteomes" id="UP001642360"/>
    </source>
</evidence>
<evidence type="ECO:0000313" key="4">
    <source>
        <dbReference type="EMBL" id="CAK9147609.1"/>
    </source>
</evidence>
<evidence type="ECO:0000259" key="3">
    <source>
        <dbReference type="Pfam" id="PF05617"/>
    </source>
</evidence>
<accession>A0ABC8RXA4</accession>